<dbReference type="STRING" id="450851.PHZ_c1125"/>
<dbReference type="OrthoDB" id="9814110at2"/>
<proteinExistence type="predicted"/>
<sequence>MATLRLIMSGAVVGQELAAEFGPLPPAFLPVGTRRLYDLQLDALEGAEGLHMVLPETFRLAAHDARRLAERGIEVLTVPEGLRLGEALVYAINSVGAGEGPVHVLHGDTLIARPPLDRHDVIVGGPRANEYAWAEMRLGQDGQVLGLETTAAGEDGQEGRPIAAGYFSFSSSLGLLRSLTRMRGDFIAGVNHYLGERRMETVPAAEWLDFGHLQTFFQSRLAVTTARAFNTVRIDGLTARKSSQDRAKIRAEAHWLNAIPAPVQIHTARLLAHGVADGNAFYETEYAFLPVVSELFVHGQLGRHSWMRVLSAIEALLAACAADTGEGSADAALRALCVDKTAARLERFARETGFPIDRPLRYAGRPTPSLTEIAERLAQALDLESGRRECVMHGDLCFSNLLYDSRLRRVRALDPRGLVGERPGIYGDLRYDLAKLAHSAVGRYDQIIAGRYDLAEADGDFELTFEEIAAQPWLEGALGEMRVDGAEALSLTVQAAMTGLFLSMLPLHADRPDRQRAFLANALRLHRDLEAG</sequence>
<dbReference type="HOGENOM" id="CLU_040642_0_0_5"/>
<dbReference type="InterPro" id="IPR029044">
    <property type="entry name" value="Nucleotide-diphossugar_trans"/>
</dbReference>
<accession>B4R806</accession>
<dbReference type="SUPFAM" id="SSF56112">
    <property type="entry name" value="Protein kinase-like (PK-like)"/>
    <property type="match status" value="1"/>
</dbReference>
<dbReference type="KEGG" id="pzu:PHZ_c1125"/>
<dbReference type="Proteomes" id="UP000001868">
    <property type="component" value="Chromosome"/>
</dbReference>
<protein>
    <submittedName>
        <fullName evidence="1">Capsular polysaccharide biosynthesis protein</fullName>
    </submittedName>
</protein>
<dbReference type="Gene3D" id="3.90.550.10">
    <property type="entry name" value="Spore Coat Polysaccharide Biosynthesis Protein SpsA, Chain A"/>
    <property type="match status" value="1"/>
</dbReference>
<gene>
    <name evidence="1" type="ordered locus">PHZ_c1125</name>
</gene>
<dbReference type="SUPFAM" id="SSF53448">
    <property type="entry name" value="Nucleotide-diphospho-sugar transferases"/>
    <property type="match status" value="1"/>
</dbReference>
<dbReference type="RefSeq" id="WP_012521685.1">
    <property type="nucleotide sequence ID" value="NC_011144.1"/>
</dbReference>
<dbReference type="eggNOG" id="COG1208">
    <property type="taxonomic scope" value="Bacteria"/>
</dbReference>
<keyword evidence="2" id="KW-1185">Reference proteome</keyword>
<evidence type="ECO:0000313" key="1">
    <source>
        <dbReference type="EMBL" id="ACG77539.1"/>
    </source>
</evidence>
<dbReference type="InterPro" id="IPR011009">
    <property type="entry name" value="Kinase-like_dom_sf"/>
</dbReference>
<evidence type="ECO:0000313" key="2">
    <source>
        <dbReference type="Proteomes" id="UP000001868"/>
    </source>
</evidence>
<dbReference type="EMBL" id="CP000747">
    <property type="protein sequence ID" value="ACG77539.1"/>
    <property type="molecule type" value="Genomic_DNA"/>
</dbReference>
<name>B4R806_PHEZH</name>
<dbReference type="AlphaFoldDB" id="B4R806"/>
<organism evidence="1 2">
    <name type="scientific">Phenylobacterium zucineum (strain HLK1)</name>
    <dbReference type="NCBI Taxonomy" id="450851"/>
    <lineage>
        <taxon>Bacteria</taxon>
        <taxon>Pseudomonadati</taxon>
        <taxon>Pseudomonadota</taxon>
        <taxon>Alphaproteobacteria</taxon>
        <taxon>Caulobacterales</taxon>
        <taxon>Caulobacteraceae</taxon>
        <taxon>Phenylobacterium</taxon>
    </lineage>
</organism>
<dbReference type="Gene3D" id="3.90.1200.10">
    <property type="match status" value="1"/>
</dbReference>
<reference evidence="1 2" key="1">
    <citation type="journal article" date="2008" name="BMC Genomics">
        <title>Complete genome of Phenylobacterium zucineum - a novel facultative intracellular bacterium isolated from human erythroleukemia cell line K562.</title>
        <authorList>
            <person name="Luo Y."/>
            <person name="Xu X."/>
            <person name="Ding Z."/>
            <person name="Liu Z."/>
            <person name="Zhang B."/>
            <person name="Yan Z."/>
            <person name="Sun J."/>
            <person name="Hu S."/>
            <person name="Hu X."/>
        </authorList>
    </citation>
    <scope>NUCLEOTIDE SEQUENCE [LARGE SCALE GENOMIC DNA]</scope>
    <source>
        <strain evidence="1 2">HLK1</strain>
    </source>
</reference>